<gene>
    <name evidence="1" type="ORF">FDZ14_30540</name>
</gene>
<organism evidence="1 2">
    <name type="scientific">Priestia megaterium</name>
    <name type="common">Bacillus megaterium</name>
    <dbReference type="NCBI Taxonomy" id="1404"/>
    <lineage>
        <taxon>Bacteria</taxon>
        <taxon>Bacillati</taxon>
        <taxon>Bacillota</taxon>
        <taxon>Bacilli</taxon>
        <taxon>Bacillales</taxon>
        <taxon>Bacillaceae</taxon>
        <taxon>Priestia</taxon>
    </lineage>
</organism>
<evidence type="ECO:0000313" key="2">
    <source>
        <dbReference type="Proteomes" id="UP000501076"/>
    </source>
</evidence>
<dbReference type="RefSeq" id="WP_171778418.1">
    <property type="nucleotide sequence ID" value="NZ_CP045273.1"/>
</dbReference>
<dbReference type="Proteomes" id="UP000501076">
    <property type="component" value="Plasmid pFDU301A"/>
</dbReference>
<reference evidence="1 2" key="1">
    <citation type="submission" date="2019-10" db="EMBL/GenBank/DDBJ databases">
        <title>Complete genome sequences for adaption low water activity.</title>
        <authorList>
            <person name="Zhao L."/>
            <person name="Zhong J."/>
        </authorList>
    </citation>
    <scope>NUCLEOTIDE SEQUENCE [LARGE SCALE GENOMIC DNA]</scope>
    <source>
        <strain evidence="1 2">FDU301</strain>
        <plasmid evidence="2">pfdu301a</plasmid>
    </source>
</reference>
<dbReference type="EMBL" id="CP045273">
    <property type="protein sequence ID" value="QJX80428.1"/>
    <property type="molecule type" value="Genomic_DNA"/>
</dbReference>
<keyword evidence="1" id="KW-0614">Plasmid</keyword>
<evidence type="ECO:0000313" key="1">
    <source>
        <dbReference type="EMBL" id="QJX80428.1"/>
    </source>
</evidence>
<geneLocation type="plasmid" evidence="2">
    <name>pfdu301a</name>
</geneLocation>
<protein>
    <submittedName>
        <fullName evidence="1">Uncharacterized protein</fullName>
    </submittedName>
</protein>
<sequence>MDNILEQIRKKTLQWDKEKSITDAVTIEVELEDNNRINVYKAGQHFSSIPEIQRDNLFSVTQEVNQYILDYFLDPDTEEEIFLSIENTKPKIHSRLHTHYKNRVVFQTEEEVLVFLKKHFWTHSPGILY</sequence>
<accession>A0A6M6E7C3</accession>
<proteinExistence type="predicted"/>
<name>A0A6M6E7C3_PRIMG</name>
<dbReference type="AlphaFoldDB" id="A0A6M6E7C3"/>